<dbReference type="Proteomes" id="UP001597213">
    <property type="component" value="Unassembled WGS sequence"/>
</dbReference>
<accession>A0ABW4R986</accession>
<evidence type="ECO:0000313" key="1">
    <source>
        <dbReference type="EMBL" id="MFD1882473.1"/>
    </source>
</evidence>
<gene>
    <name evidence="1" type="ORF">ACFSCT_12185</name>
</gene>
<sequence>MTTLPAPRDPDERARRQFAAPGRWRARLLAGVRRARRTSTRMPRLSGGCWRVAVHARAVQGALDRRVSARWRVVARSAPPRRSWMQRLAGALVGGTWEAALPLDS</sequence>
<keyword evidence="2" id="KW-1185">Reference proteome</keyword>
<reference evidence="2" key="1">
    <citation type="journal article" date="2019" name="Int. J. Syst. Evol. Microbiol.">
        <title>The Global Catalogue of Microorganisms (GCM) 10K type strain sequencing project: providing services to taxonomists for standard genome sequencing and annotation.</title>
        <authorList>
            <consortium name="The Broad Institute Genomics Platform"/>
            <consortium name="The Broad Institute Genome Sequencing Center for Infectious Disease"/>
            <person name="Wu L."/>
            <person name="Ma J."/>
        </authorList>
    </citation>
    <scope>NUCLEOTIDE SEQUENCE [LARGE SCALE GENOMIC DNA]</scope>
    <source>
        <strain evidence="2">CCUG 56029</strain>
    </source>
</reference>
<protein>
    <submittedName>
        <fullName evidence="1">Uncharacterized protein</fullName>
    </submittedName>
</protein>
<organism evidence="1 2">
    <name type="scientific">Paracoccus pacificus</name>
    <dbReference type="NCBI Taxonomy" id="1463598"/>
    <lineage>
        <taxon>Bacteria</taxon>
        <taxon>Pseudomonadati</taxon>
        <taxon>Pseudomonadota</taxon>
        <taxon>Alphaproteobacteria</taxon>
        <taxon>Rhodobacterales</taxon>
        <taxon>Paracoccaceae</taxon>
        <taxon>Paracoccus</taxon>
    </lineage>
</organism>
<name>A0ABW4R986_9RHOB</name>
<evidence type="ECO:0000313" key="2">
    <source>
        <dbReference type="Proteomes" id="UP001597213"/>
    </source>
</evidence>
<dbReference type="EMBL" id="JBHUEN010000034">
    <property type="protein sequence ID" value="MFD1882473.1"/>
    <property type="molecule type" value="Genomic_DNA"/>
</dbReference>
<proteinExistence type="predicted"/>
<dbReference type="RefSeq" id="WP_379143117.1">
    <property type="nucleotide sequence ID" value="NZ_JBHUEN010000034.1"/>
</dbReference>
<comment type="caution">
    <text evidence="1">The sequence shown here is derived from an EMBL/GenBank/DDBJ whole genome shotgun (WGS) entry which is preliminary data.</text>
</comment>